<keyword evidence="1 2" id="KW-0238">DNA-binding</keyword>
<accession>A0A1Y3CGY6</accession>
<evidence type="ECO:0000256" key="1">
    <source>
        <dbReference type="ARBA" id="ARBA00023125"/>
    </source>
</evidence>
<dbReference type="SUPFAM" id="SSF46689">
    <property type="entry name" value="Homeodomain-like"/>
    <property type="match status" value="1"/>
</dbReference>
<dbReference type="RefSeq" id="WP_086203890.1">
    <property type="nucleotide sequence ID" value="NZ_NEGB01000005.1"/>
</dbReference>
<dbReference type="Gene3D" id="1.10.357.10">
    <property type="entry name" value="Tetracycline Repressor, domain 2"/>
    <property type="match status" value="1"/>
</dbReference>
<dbReference type="Proteomes" id="UP000242765">
    <property type="component" value="Unassembled WGS sequence"/>
</dbReference>
<dbReference type="InterPro" id="IPR009057">
    <property type="entry name" value="Homeodomain-like_sf"/>
</dbReference>
<evidence type="ECO:0000259" key="3">
    <source>
        <dbReference type="PROSITE" id="PS50977"/>
    </source>
</evidence>
<sequence>MLLNEIKLPVQKRSKERLEIVIATAISILETRGINACTIPEIAFISNIPKTYIYQYFTTINHLYIVIIQRYLDALQTYVSFRSETYHTWTVKAITANLITKVTHFYNSNKAASILILGGPVNVEGFNLQEIVIEKISSDLAYLFSHKKNPLNFNQIEDLTYLVEIVFALMKHSFYKYHYITSNIQKESIFLSDTYLIGKGYQIET</sequence>
<reference evidence="4 5" key="1">
    <citation type="submission" date="2017-04" db="EMBL/GenBank/DDBJ databases">
        <title>High diversity of culturable Acinetobacter species in natural soil and water ecosystems.</title>
        <authorList>
            <person name="Nemec A."/>
            <person name="Radolfova-Krizova L."/>
        </authorList>
    </citation>
    <scope>NUCLEOTIDE SEQUENCE [LARGE SCALE GENOMIC DNA]</scope>
    <source>
        <strain evidence="4 5">ANC 4999</strain>
    </source>
</reference>
<dbReference type="OrthoDB" id="325065at2"/>
<dbReference type="GO" id="GO:0003677">
    <property type="term" value="F:DNA binding"/>
    <property type="evidence" value="ECO:0007669"/>
    <property type="project" value="UniProtKB-UniRule"/>
</dbReference>
<dbReference type="EMBL" id="NEGB01000005">
    <property type="protein sequence ID" value="OTG65172.1"/>
    <property type="molecule type" value="Genomic_DNA"/>
</dbReference>
<keyword evidence="5" id="KW-1185">Reference proteome</keyword>
<gene>
    <name evidence="4" type="ORF">B9T28_10320</name>
</gene>
<organism evidence="4 5">
    <name type="scientific">Acinetobacter silvestris</name>
    <dbReference type="NCBI Taxonomy" id="1977882"/>
    <lineage>
        <taxon>Bacteria</taxon>
        <taxon>Pseudomonadati</taxon>
        <taxon>Pseudomonadota</taxon>
        <taxon>Gammaproteobacteria</taxon>
        <taxon>Moraxellales</taxon>
        <taxon>Moraxellaceae</taxon>
        <taxon>Acinetobacter</taxon>
    </lineage>
</organism>
<feature type="domain" description="HTH tetR-type" evidence="3">
    <location>
        <begin position="15"/>
        <end position="75"/>
    </location>
</feature>
<name>A0A1Y3CGY6_9GAMM</name>
<evidence type="ECO:0000313" key="4">
    <source>
        <dbReference type="EMBL" id="OTG65172.1"/>
    </source>
</evidence>
<dbReference type="AlphaFoldDB" id="A0A1Y3CGY6"/>
<protein>
    <recommendedName>
        <fullName evidence="3">HTH tetR-type domain-containing protein</fullName>
    </recommendedName>
</protein>
<evidence type="ECO:0000313" key="5">
    <source>
        <dbReference type="Proteomes" id="UP000242765"/>
    </source>
</evidence>
<proteinExistence type="predicted"/>
<evidence type="ECO:0000256" key="2">
    <source>
        <dbReference type="PROSITE-ProRule" id="PRU00335"/>
    </source>
</evidence>
<dbReference type="PROSITE" id="PS50977">
    <property type="entry name" value="HTH_TETR_2"/>
    <property type="match status" value="1"/>
</dbReference>
<feature type="DNA-binding region" description="H-T-H motif" evidence="2">
    <location>
        <begin position="38"/>
        <end position="57"/>
    </location>
</feature>
<dbReference type="InterPro" id="IPR001647">
    <property type="entry name" value="HTH_TetR"/>
</dbReference>
<comment type="caution">
    <text evidence="4">The sequence shown here is derived from an EMBL/GenBank/DDBJ whole genome shotgun (WGS) entry which is preliminary data.</text>
</comment>